<reference evidence="9 10" key="1">
    <citation type="submission" date="2016-02" db="EMBL/GenBank/DDBJ databases">
        <title>Draft genome sequence of hydrocarbon degrading Staphylococcus saprophyticus Strain CNV2, isolated from crude-oil contaminated soil from Noonmati Oil Refinery, Guwahati, Assam, India.</title>
        <authorList>
            <person name="Mukherjee A."/>
            <person name="Chettri B."/>
            <person name="Langpoklakpam J."/>
            <person name="Singh A.K."/>
            <person name="Chattopadhyay D.J."/>
        </authorList>
    </citation>
    <scope>NUCLEOTIDE SEQUENCE [LARGE SCALE GENOMIC DNA]</scope>
    <source>
        <strain evidence="9 10">CNV2</strain>
    </source>
</reference>
<feature type="transmembrane region" description="Helical" evidence="5">
    <location>
        <begin position="44"/>
        <end position="62"/>
    </location>
</feature>
<feature type="transmembrane region" description="Helical" evidence="5">
    <location>
        <begin position="7"/>
        <end position="24"/>
    </location>
</feature>
<dbReference type="EMBL" id="BKAQ01000017">
    <property type="protein sequence ID" value="GEP82848.1"/>
    <property type="molecule type" value="Genomic_DNA"/>
</dbReference>
<reference evidence="8" key="4">
    <citation type="submission" date="2021-09" db="EMBL/GenBank/DDBJ databases">
        <authorList>
            <person name="Gilroy R."/>
        </authorList>
    </citation>
    <scope>NUCLEOTIDE SEQUENCE</scope>
    <source>
        <strain evidence="8">CHK149-3286</strain>
    </source>
</reference>
<dbReference type="GO" id="GO:0004518">
    <property type="term" value="F:nuclease activity"/>
    <property type="evidence" value="ECO:0007669"/>
    <property type="project" value="UniProtKB-KW"/>
</dbReference>
<dbReference type="EMBL" id="LUGM01000002">
    <property type="protein sequence ID" value="KYH15337.1"/>
    <property type="molecule type" value="Genomic_DNA"/>
</dbReference>
<dbReference type="InterPro" id="IPR002792">
    <property type="entry name" value="TRAM_dom"/>
</dbReference>
<evidence type="ECO:0000256" key="4">
    <source>
        <dbReference type="ARBA" id="ARBA00022842"/>
    </source>
</evidence>
<feature type="domain" description="TRAM" evidence="6">
    <location>
        <begin position="286"/>
        <end position="347"/>
    </location>
</feature>
<dbReference type="Proteomes" id="UP000321040">
    <property type="component" value="Unassembled WGS sequence"/>
</dbReference>
<evidence type="ECO:0000256" key="3">
    <source>
        <dbReference type="ARBA" id="ARBA00022801"/>
    </source>
</evidence>
<dbReference type="Pfam" id="PF01850">
    <property type="entry name" value="PIN"/>
    <property type="match status" value="1"/>
</dbReference>
<dbReference type="GO" id="GO:0016787">
    <property type="term" value="F:hydrolase activity"/>
    <property type="evidence" value="ECO:0007669"/>
    <property type="project" value="UniProtKB-KW"/>
</dbReference>
<evidence type="ECO:0000259" key="6">
    <source>
        <dbReference type="PROSITE" id="PS50926"/>
    </source>
</evidence>
<protein>
    <submittedName>
        <fullName evidence="7">PIN/TRAM domain-containing protein</fullName>
    </submittedName>
</protein>
<keyword evidence="5" id="KW-1133">Transmembrane helix</keyword>
<comment type="caution">
    <text evidence="9">The sequence shown here is derived from an EMBL/GenBank/DDBJ whole genome shotgun (WGS) entry which is preliminary data.</text>
</comment>
<dbReference type="SMART" id="SM00670">
    <property type="entry name" value="PINc"/>
    <property type="match status" value="1"/>
</dbReference>
<dbReference type="PANTHER" id="PTHR11603:SF147">
    <property type="entry name" value="MEMBRANE PROTEIN"/>
    <property type="match status" value="1"/>
</dbReference>
<dbReference type="Proteomes" id="UP000706163">
    <property type="component" value="Unassembled WGS sequence"/>
</dbReference>
<dbReference type="Proteomes" id="UP000075418">
    <property type="component" value="Unassembled WGS sequence"/>
</dbReference>
<dbReference type="Gene3D" id="3.40.50.1010">
    <property type="entry name" value="5'-nuclease"/>
    <property type="match status" value="1"/>
</dbReference>
<dbReference type="PROSITE" id="PS50926">
    <property type="entry name" value="TRAM"/>
    <property type="match status" value="1"/>
</dbReference>
<dbReference type="RefSeq" id="WP_061855473.1">
    <property type="nucleotide sequence ID" value="NZ_BKAQ01000017.1"/>
</dbReference>
<dbReference type="GeneID" id="69906269"/>
<evidence type="ECO:0000256" key="5">
    <source>
        <dbReference type="SAM" id="Phobius"/>
    </source>
</evidence>
<keyword evidence="3" id="KW-0378">Hydrolase</keyword>
<accession>A0A2T4RDY4</accession>
<evidence type="ECO:0000313" key="7">
    <source>
        <dbReference type="EMBL" id="GEP82848.1"/>
    </source>
</evidence>
<sequence>MNMVKFIVILCYIILGASLGVYFIPAITTDAGLGDIALLTNSYFTGLIGIILFFLIFGWFINKITLGMKELERTFMRQSAVEILFATIGLIIGLLISVMISFIFQIIGNNVLNHFVPIIITIVLGYLGFQFGLKKRDEMLLFLPENMARSMSINARNAVPKIIDTSAIIDGRIVDIIKCGFIDGEILIPQGVINELQIVADANDSVKREKGQRGLDILNELYDTDHPTRIIHPTKTHSDIDAMLIKLAQHYRAHVITTDFNLNKVCHVQGIQALNVNDLSEAIKPNVHQGDRFSLLLTKMGKESGQAVGYLDDGTMVVVDNAKKHIGEHIDLEVISLLQTSSGRIIFAKKLDTV</sequence>
<dbReference type="InterPro" id="IPR002716">
    <property type="entry name" value="PIN_dom"/>
</dbReference>
<gene>
    <name evidence="9" type="ORF">A0131_11245</name>
    <name evidence="8" type="ORF">K8V85_06160</name>
    <name evidence="7" type="ORF">SKL01_20260</name>
</gene>
<dbReference type="EMBL" id="DYVT01000069">
    <property type="protein sequence ID" value="HJF67877.1"/>
    <property type="molecule type" value="Genomic_DNA"/>
</dbReference>
<dbReference type="PANTHER" id="PTHR11603">
    <property type="entry name" value="AAA FAMILY ATPASE"/>
    <property type="match status" value="1"/>
</dbReference>
<feature type="transmembrane region" description="Helical" evidence="5">
    <location>
        <begin position="114"/>
        <end position="133"/>
    </location>
</feature>
<dbReference type="InterPro" id="IPR052041">
    <property type="entry name" value="Nucleic_acid_metab_PIN/TRAM"/>
</dbReference>
<evidence type="ECO:0000313" key="9">
    <source>
        <dbReference type="EMBL" id="KYH15337.1"/>
    </source>
</evidence>
<feature type="transmembrane region" description="Helical" evidence="5">
    <location>
        <begin position="83"/>
        <end position="108"/>
    </location>
</feature>
<dbReference type="CDD" id="cd09877">
    <property type="entry name" value="PIN_YacL-like"/>
    <property type="match status" value="1"/>
</dbReference>
<dbReference type="AlphaFoldDB" id="A0A151A7M4"/>
<keyword evidence="5" id="KW-0472">Membrane</keyword>
<keyword evidence="5" id="KW-0812">Transmembrane</keyword>
<keyword evidence="4" id="KW-0460">Magnesium</keyword>
<keyword evidence="11" id="KW-1185">Reference proteome</keyword>
<name>A0A151A7M4_9STAP</name>
<dbReference type="SUPFAM" id="SSF88723">
    <property type="entry name" value="PIN domain-like"/>
    <property type="match status" value="1"/>
</dbReference>
<evidence type="ECO:0000256" key="2">
    <source>
        <dbReference type="ARBA" id="ARBA00022722"/>
    </source>
</evidence>
<reference evidence="8" key="3">
    <citation type="journal article" date="2021" name="PeerJ">
        <title>Extensive microbial diversity within the chicken gut microbiome revealed by metagenomics and culture.</title>
        <authorList>
            <person name="Gilroy R."/>
            <person name="Ravi A."/>
            <person name="Getino M."/>
            <person name="Pursley I."/>
            <person name="Horton D.L."/>
            <person name="Alikhan N.F."/>
            <person name="Baker D."/>
            <person name="Gharbi K."/>
            <person name="Hall N."/>
            <person name="Watson M."/>
            <person name="Adriaenssens E.M."/>
            <person name="Foster-Nyarko E."/>
            <person name="Jarju S."/>
            <person name="Secka A."/>
            <person name="Antonio M."/>
            <person name="Oren A."/>
            <person name="Chaudhuri R.R."/>
            <person name="La Ragione R."/>
            <person name="Hildebrand F."/>
            <person name="Pallen M.J."/>
        </authorList>
    </citation>
    <scope>NUCLEOTIDE SEQUENCE</scope>
    <source>
        <strain evidence="8">CHK149-3286</strain>
    </source>
</reference>
<dbReference type="OrthoDB" id="9780734at2"/>
<reference evidence="7 11" key="2">
    <citation type="submission" date="2019-07" db="EMBL/GenBank/DDBJ databases">
        <title>Whole genome shotgun sequence of Staphylococcus kloosii NBRC 109624.</title>
        <authorList>
            <person name="Hosoyama A."/>
            <person name="Uohara A."/>
            <person name="Ohji S."/>
            <person name="Ichikawa N."/>
        </authorList>
    </citation>
    <scope>NUCLEOTIDE SEQUENCE [LARGE SCALE GENOMIC DNA]</scope>
    <source>
        <strain evidence="7 11">NBRC 109624</strain>
    </source>
</reference>
<proteinExistence type="predicted"/>
<evidence type="ECO:0000313" key="11">
    <source>
        <dbReference type="Proteomes" id="UP000321040"/>
    </source>
</evidence>
<accession>A0A151A7M4</accession>
<comment type="cofactor">
    <cofactor evidence="1">
        <name>Mg(2+)</name>
        <dbReference type="ChEBI" id="CHEBI:18420"/>
    </cofactor>
</comment>
<evidence type="ECO:0000313" key="10">
    <source>
        <dbReference type="Proteomes" id="UP000075418"/>
    </source>
</evidence>
<keyword evidence="2" id="KW-0540">Nuclease</keyword>
<dbReference type="InterPro" id="IPR029060">
    <property type="entry name" value="PIN-like_dom_sf"/>
</dbReference>
<evidence type="ECO:0000313" key="8">
    <source>
        <dbReference type="EMBL" id="HJF67877.1"/>
    </source>
</evidence>
<dbReference type="KEGG" id="skl:C7J89_13025"/>
<organism evidence="9 10">
    <name type="scientific">Staphylococcus kloosii</name>
    <dbReference type="NCBI Taxonomy" id="29384"/>
    <lineage>
        <taxon>Bacteria</taxon>
        <taxon>Bacillati</taxon>
        <taxon>Bacillota</taxon>
        <taxon>Bacilli</taxon>
        <taxon>Bacillales</taxon>
        <taxon>Staphylococcaceae</taxon>
        <taxon>Staphylococcus</taxon>
    </lineage>
</organism>
<evidence type="ECO:0000256" key="1">
    <source>
        <dbReference type="ARBA" id="ARBA00001946"/>
    </source>
</evidence>